<dbReference type="SUPFAM" id="SSF140718">
    <property type="entry name" value="Mediator hinge subcomplex-like"/>
    <property type="match status" value="1"/>
</dbReference>
<evidence type="ECO:0000256" key="3">
    <source>
        <dbReference type="ARBA" id="ARBA00020631"/>
    </source>
</evidence>
<dbReference type="InterPro" id="IPR037212">
    <property type="entry name" value="Med7/Med21-like"/>
</dbReference>
<evidence type="ECO:0000256" key="5">
    <source>
        <dbReference type="ARBA" id="ARBA00023163"/>
    </source>
</evidence>
<keyword evidence="9" id="KW-1185">Reference proteome</keyword>
<evidence type="ECO:0000313" key="9">
    <source>
        <dbReference type="Proteomes" id="UP000789739"/>
    </source>
</evidence>
<dbReference type="GO" id="GO:0016592">
    <property type="term" value="C:mediator complex"/>
    <property type="evidence" value="ECO:0007669"/>
    <property type="project" value="InterPro"/>
</dbReference>
<dbReference type="OrthoDB" id="10253553at2759"/>
<dbReference type="GO" id="GO:0006357">
    <property type="term" value="P:regulation of transcription by RNA polymerase II"/>
    <property type="evidence" value="ECO:0007669"/>
    <property type="project" value="InterPro"/>
</dbReference>
<dbReference type="GO" id="GO:0003712">
    <property type="term" value="F:transcription coregulator activity"/>
    <property type="evidence" value="ECO:0007669"/>
    <property type="project" value="InterPro"/>
</dbReference>
<evidence type="ECO:0000256" key="1">
    <source>
        <dbReference type="ARBA" id="ARBA00004123"/>
    </source>
</evidence>
<keyword evidence="4 7" id="KW-0805">Transcription regulation</keyword>
<evidence type="ECO:0000256" key="6">
    <source>
        <dbReference type="ARBA" id="ARBA00023242"/>
    </source>
</evidence>
<dbReference type="PANTHER" id="PTHR21428">
    <property type="entry name" value="MEDIATOR OF RNA POLYMERASE II TRANSCRIPTION SUBUNIT 7"/>
    <property type="match status" value="1"/>
</dbReference>
<proteinExistence type="inferred from homology"/>
<protein>
    <recommendedName>
        <fullName evidence="3 7">Mediator of RNA polymerase II transcription subunit 7</fullName>
    </recommendedName>
</protein>
<accession>A0A9N9DSI3</accession>
<gene>
    <name evidence="8" type="ORF">PBRASI_LOCUS10261</name>
</gene>
<name>A0A9N9DSI3_9GLOM</name>
<dbReference type="Gene3D" id="6.10.140.200">
    <property type="match status" value="1"/>
</dbReference>
<evidence type="ECO:0000256" key="4">
    <source>
        <dbReference type="ARBA" id="ARBA00023015"/>
    </source>
</evidence>
<dbReference type="PANTHER" id="PTHR21428:SF11">
    <property type="entry name" value="MEDIATOR OF RNA POLYMERASE II TRANSCRIPTION SUBUNIT 7"/>
    <property type="match status" value="1"/>
</dbReference>
<keyword evidence="6 7" id="KW-0539">Nucleus</keyword>
<comment type="similarity">
    <text evidence="2 7">Belongs to the Mediator complex subunit 7 family.</text>
</comment>
<dbReference type="Gene3D" id="6.10.140.1520">
    <property type="match status" value="1"/>
</dbReference>
<keyword evidence="5 7" id="KW-0804">Transcription</keyword>
<dbReference type="Proteomes" id="UP000789739">
    <property type="component" value="Unassembled WGS sequence"/>
</dbReference>
<evidence type="ECO:0000313" key="8">
    <source>
        <dbReference type="EMBL" id="CAG8650878.1"/>
    </source>
</evidence>
<comment type="subcellular location">
    <subcellularLocation>
        <location evidence="1 7">Nucleus</location>
    </subcellularLocation>
</comment>
<dbReference type="InterPro" id="IPR044888">
    <property type="entry name" value="Mediatior_Med7_sf"/>
</dbReference>
<dbReference type="Pfam" id="PF05983">
    <property type="entry name" value="Med7"/>
    <property type="match status" value="1"/>
</dbReference>
<evidence type="ECO:0000256" key="7">
    <source>
        <dbReference type="RuleBase" id="RU364060"/>
    </source>
</evidence>
<comment type="caution">
    <text evidence="8">The sequence shown here is derived from an EMBL/GenBank/DDBJ whole genome shotgun (WGS) entry which is preliminary data.</text>
</comment>
<reference evidence="8" key="1">
    <citation type="submission" date="2021-06" db="EMBL/GenBank/DDBJ databases">
        <authorList>
            <person name="Kallberg Y."/>
            <person name="Tangrot J."/>
            <person name="Rosling A."/>
        </authorList>
    </citation>
    <scope>NUCLEOTIDE SEQUENCE</scope>
    <source>
        <strain evidence="8">BR232B</strain>
    </source>
</reference>
<dbReference type="EMBL" id="CAJVPI010002884">
    <property type="protein sequence ID" value="CAG8650878.1"/>
    <property type="molecule type" value="Genomic_DNA"/>
</dbReference>
<organism evidence="8 9">
    <name type="scientific">Paraglomus brasilianum</name>
    <dbReference type="NCBI Taxonomy" id="144538"/>
    <lineage>
        <taxon>Eukaryota</taxon>
        <taxon>Fungi</taxon>
        <taxon>Fungi incertae sedis</taxon>
        <taxon>Mucoromycota</taxon>
        <taxon>Glomeromycotina</taxon>
        <taxon>Glomeromycetes</taxon>
        <taxon>Paraglomerales</taxon>
        <taxon>Paraglomeraceae</taxon>
        <taxon>Paraglomus</taxon>
    </lineage>
</organism>
<sequence length="265" mass="30763">MSSQQSVASVFPAPPEYYKRYTNENLALLERYKEQLRQQQQPSVSTEGENATKLPANIQPPVIPAINSLRECSVLELEPPPPIIEGHYEMFGDLWPVEDRLMSLEEQGKEQLYPKEDIDPVVELKKLNQSLISNFVDLLNTLMNQPEQSADKAKYLETIFVNMKHLLNEFRPHQGRETLRLIMEDQLQKRREATEQIKKQCVDLDQILENVKRSWKALDEKKTILATDIQPRQFSHSKPLETSNTKYQIGPDTMKKMLQMVDSIE</sequence>
<dbReference type="AlphaFoldDB" id="A0A9N9DSI3"/>
<dbReference type="InterPro" id="IPR009244">
    <property type="entry name" value="Mediatior_Med7"/>
</dbReference>
<evidence type="ECO:0000256" key="2">
    <source>
        <dbReference type="ARBA" id="ARBA00009994"/>
    </source>
</evidence>
<comment type="function">
    <text evidence="7">Component of the Mediator complex, a coactivator involved in the regulated transcription of nearly all RNA polymerase II-dependent genes. Mediator functions as a bridge to convey information from gene-specific regulatory proteins to the basal RNA polymerase II transcription machinery.</text>
</comment>
<keyword evidence="7" id="KW-0010">Activator</keyword>
<comment type="subunit">
    <text evidence="7">Component of the Mediator complex.</text>
</comment>
<dbReference type="GO" id="GO:0070847">
    <property type="term" value="C:core mediator complex"/>
    <property type="evidence" value="ECO:0007669"/>
    <property type="project" value="TreeGrafter"/>
</dbReference>